<evidence type="ECO:0000313" key="3">
    <source>
        <dbReference type="Proteomes" id="UP000198851"/>
    </source>
</evidence>
<feature type="chain" id="PRO_5011555604" evidence="1">
    <location>
        <begin position="18"/>
        <end position="216"/>
    </location>
</feature>
<keyword evidence="3" id="KW-1185">Reference proteome</keyword>
<reference evidence="3" key="1">
    <citation type="submission" date="2016-10" db="EMBL/GenBank/DDBJ databases">
        <authorList>
            <person name="Varghese N."/>
            <person name="Submissions S."/>
        </authorList>
    </citation>
    <scope>NUCLEOTIDE SEQUENCE [LARGE SCALE GENOMIC DNA]</scope>
    <source>
        <strain evidence="3">DSM 28453</strain>
    </source>
</reference>
<dbReference type="RefSeq" id="WP_139216203.1">
    <property type="nucleotide sequence ID" value="NZ_FOSZ01000005.1"/>
</dbReference>
<protein>
    <submittedName>
        <fullName evidence="2">Uncharacterized protein</fullName>
    </submittedName>
</protein>
<dbReference type="OrthoDB" id="7857490at2"/>
<gene>
    <name evidence="2" type="ORF">SAMN04488036_105134</name>
</gene>
<evidence type="ECO:0000313" key="2">
    <source>
        <dbReference type="EMBL" id="SFL11586.1"/>
    </source>
</evidence>
<keyword evidence="1" id="KW-0732">Signal</keyword>
<sequence length="216" mass="23451">MIYLVLVFLALASAAQAGPWPRPPGEQFLSFSVETPIAENAVSQSFVSAFYERGLRHDWTIGIDAGADALGYEKSFVFLRRPVWSGARSKLAFEIGLGRQTTKTGTGSALRPALTWGRSLEAFDRSGWMQLDASIAHLPTLQSSVLKMETTVGLTISTKVTAMLQATVEAEKTGQAVAKVTPSVAYKIHDNLHVLGGAIFSDDTRAKLKFGVWTKF</sequence>
<proteinExistence type="predicted"/>
<feature type="signal peptide" evidence="1">
    <location>
        <begin position="1"/>
        <end position="17"/>
    </location>
</feature>
<dbReference type="Proteomes" id="UP000198851">
    <property type="component" value="Unassembled WGS sequence"/>
</dbReference>
<dbReference type="STRING" id="1280847.SAMN04488036_105134"/>
<name>A0A1I4F483_9RHOB</name>
<organism evidence="2 3">
    <name type="scientific">Shimia haliotis</name>
    <dbReference type="NCBI Taxonomy" id="1280847"/>
    <lineage>
        <taxon>Bacteria</taxon>
        <taxon>Pseudomonadati</taxon>
        <taxon>Pseudomonadota</taxon>
        <taxon>Alphaproteobacteria</taxon>
        <taxon>Rhodobacterales</taxon>
        <taxon>Roseobacteraceae</taxon>
    </lineage>
</organism>
<dbReference type="AlphaFoldDB" id="A0A1I4F483"/>
<accession>A0A1I4F483</accession>
<evidence type="ECO:0000256" key="1">
    <source>
        <dbReference type="SAM" id="SignalP"/>
    </source>
</evidence>
<dbReference type="EMBL" id="FOSZ01000005">
    <property type="protein sequence ID" value="SFL11586.1"/>
    <property type="molecule type" value="Genomic_DNA"/>
</dbReference>